<feature type="non-terminal residue" evidence="1">
    <location>
        <position position="77"/>
    </location>
</feature>
<protein>
    <recommendedName>
        <fullName evidence="2">YMGG-like Gly-zipper domain-containing protein</fullName>
    </recommendedName>
</protein>
<comment type="caution">
    <text evidence="1">The sequence shown here is derived from an EMBL/GenBank/DDBJ whole genome shotgun (WGS) entry which is preliminary data.</text>
</comment>
<dbReference type="AlphaFoldDB" id="X1U918"/>
<dbReference type="EMBL" id="BARW01024106">
    <property type="protein sequence ID" value="GAI88829.1"/>
    <property type="molecule type" value="Genomic_DNA"/>
</dbReference>
<evidence type="ECO:0008006" key="2">
    <source>
        <dbReference type="Google" id="ProtNLM"/>
    </source>
</evidence>
<dbReference type="GO" id="GO:0019867">
    <property type="term" value="C:outer membrane"/>
    <property type="evidence" value="ECO:0007669"/>
    <property type="project" value="InterPro"/>
</dbReference>
<gene>
    <name evidence="1" type="ORF">S12H4_39816</name>
</gene>
<reference evidence="1" key="1">
    <citation type="journal article" date="2014" name="Front. Microbiol.">
        <title>High frequency of phylogenetically diverse reductive dehalogenase-homologous genes in deep subseafloor sedimentary metagenomes.</title>
        <authorList>
            <person name="Kawai M."/>
            <person name="Futagami T."/>
            <person name="Toyoda A."/>
            <person name="Takaki Y."/>
            <person name="Nishi S."/>
            <person name="Hori S."/>
            <person name="Arai W."/>
            <person name="Tsubouchi T."/>
            <person name="Morono Y."/>
            <person name="Uchiyama I."/>
            <person name="Ito T."/>
            <person name="Fujiyama A."/>
            <person name="Inagaki F."/>
            <person name="Takami H."/>
        </authorList>
    </citation>
    <scope>NUCLEOTIDE SEQUENCE</scope>
    <source>
        <strain evidence="1">Expedition CK06-06</strain>
    </source>
</reference>
<name>X1U918_9ZZZZ</name>
<accession>X1U918</accession>
<organism evidence="1">
    <name type="scientific">marine sediment metagenome</name>
    <dbReference type="NCBI Taxonomy" id="412755"/>
    <lineage>
        <taxon>unclassified sequences</taxon>
        <taxon>metagenomes</taxon>
        <taxon>ecological metagenomes</taxon>
    </lineage>
</organism>
<sequence>MKKFKKAIRKKENLIYINIALAISICALALSTGGCQSRAQTGGLAGAGIGALAGQAIGRNTEATLIGTAIGAGVGYI</sequence>
<evidence type="ECO:0000313" key="1">
    <source>
        <dbReference type="EMBL" id="GAI88829.1"/>
    </source>
</evidence>
<dbReference type="PROSITE" id="PS51257">
    <property type="entry name" value="PROKAR_LIPOPROTEIN"/>
    <property type="match status" value="1"/>
</dbReference>
<proteinExistence type="predicted"/>